<protein>
    <submittedName>
        <fullName evidence="2">Uncharacterized protein</fullName>
    </submittedName>
</protein>
<evidence type="ECO:0000313" key="3">
    <source>
        <dbReference type="Proteomes" id="UP000254618"/>
    </source>
</evidence>
<dbReference type="Proteomes" id="UP000254618">
    <property type="component" value="Unassembled WGS sequence"/>
</dbReference>
<evidence type="ECO:0000313" key="2">
    <source>
        <dbReference type="EMBL" id="STZ04264.1"/>
    </source>
</evidence>
<proteinExistence type="predicted"/>
<keyword evidence="1" id="KW-0812">Transmembrane</keyword>
<name>A0A378QVE0_9GAMM</name>
<evidence type="ECO:0000256" key="1">
    <source>
        <dbReference type="SAM" id="Phobius"/>
    </source>
</evidence>
<keyword evidence="1" id="KW-1133">Transmembrane helix</keyword>
<reference evidence="2 3" key="1">
    <citation type="submission" date="2018-06" db="EMBL/GenBank/DDBJ databases">
        <authorList>
            <consortium name="Pathogen Informatics"/>
            <person name="Doyle S."/>
        </authorList>
    </citation>
    <scope>NUCLEOTIDE SEQUENCE [LARGE SCALE GENOMIC DNA]</scope>
    <source>
        <strain evidence="2 3">NCTC11012</strain>
    </source>
</reference>
<organism evidence="2 3">
    <name type="scientific">Moraxella equi</name>
    <dbReference type="NCBI Taxonomy" id="60442"/>
    <lineage>
        <taxon>Bacteria</taxon>
        <taxon>Pseudomonadati</taxon>
        <taxon>Pseudomonadota</taxon>
        <taxon>Gammaproteobacteria</taxon>
        <taxon>Moraxellales</taxon>
        <taxon>Moraxellaceae</taxon>
        <taxon>Moraxella</taxon>
    </lineage>
</organism>
<dbReference type="EMBL" id="UGQF01000001">
    <property type="protein sequence ID" value="STZ04264.1"/>
    <property type="molecule type" value="Genomic_DNA"/>
</dbReference>
<gene>
    <name evidence="2" type="ORF">NCTC11012_02534</name>
</gene>
<sequence length="82" mass="9335">MDKPTWMTADIMEALMDNASSKTPIKPQTPPSLWFCFYGFIPLLTFKIISTPKIKKTNIEVCLFYGSVITQGYATLVPHRFC</sequence>
<accession>A0A378QVE0</accession>
<keyword evidence="1" id="KW-0472">Membrane</keyword>
<feature type="transmembrane region" description="Helical" evidence="1">
    <location>
        <begin position="32"/>
        <end position="49"/>
    </location>
</feature>
<dbReference type="AlphaFoldDB" id="A0A378QVE0"/>